<feature type="region of interest" description="Disordered" evidence="1">
    <location>
        <begin position="60"/>
        <end position="80"/>
    </location>
</feature>
<accession>A0ABQ6MPQ9</accession>
<reference evidence="2 3" key="1">
    <citation type="journal article" date="2023" name="Commun. Biol.">
        <title>Genome analysis of Parmales, the sister group of diatoms, reveals the evolutionary specialization of diatoms from phago-mixotrophs to photoautotrophs.</title>
        <authorList>
            <person name="Ban H."/>
            <person name="Sato S."/>
            <person name="Yoshikawa S."/>
            <person name="Yamada K."/>
            <person name="Nakamura Y."/>
            <person name="Ichinomiya M."/>
            <person name="Sato N."/>
            <person name="Blanc-Mathieu R."/>
            <person name="Endo H."/>
            <person name="Kuwata A."/>
            <person name="Ogata H."/>
        </authorList>
    </citation>
    <scope>NUCLEOTIDE SEQUENCE [LARGE SCALE GENOMIC DNA]</scope>
</reference>
<evidence type="ECO:0000256" key="1">
    <source>
        <dbReference type="SAM" id="MobiDB-lite"/>
    </source>
</evidence>
<name>A0ABQ6MPQ9_9STRA</name>
<gene>
    <name evidence="2" type="ORF">TeGR_g11687</name>
</gene>
<feature type="compositionally biased region" description="Gly residues" evidence="1">
    <location>
        <begin position="62"/>
        <end position="72"/>
    </location>
</feature>
<proteinExistence type="predicted"/>
<sequence length="80" mass="8585">YYKVMRTDKTGSNHIGTVMGALLELAEGISTTEIRARMMNGDDKWDAQRREVDAEMLRAAKGLGGGSGGGGGEGKKRKLQ</sequence>
<keyword evidence="3" id="KW-1185">Reference proteome</keyword>
<evidence type="ECO:0000313" key="2">
    <source>
        <dbReference type="EMBL" id="GMI29712.1"/>
    </source>
</evidence>
<protein>
    <submittedName>
        <fullName evidence="2">Uncharacterized protein</fullName>
    </submittedName>
</protein>
<dbReference type="EMBL" id="BRYB01004354">
    <property type="protein sequence ID" value="GMI29712.1"/>
    <property type="molecule type" value="Genomic_DNA"/>
</dbReference>
<comment type="caution">
    <text evidence="2">The sequence shown here is derived from an EMBL/GenBank/DDBJ whole genome shotgun (WGS) entry which is preliminary data.</text>
</comment>
<feature type="non-terminal residue" evidence="2">
    <location>
        <position position="1"/>
    </location>
</feature>
<evidence type="ECO:0000313" key="3">
    <source>
        <dbReference type="Proteomes" id="UP001165060"/>
    </source>
</evidence>
<organism evidence="2 3">
    <name type="scientific">Tetraparma gracilis</name>
    <dbReference type="NCBI Taxonomy" id="2962635"/>
    <lineage>
        <taxon>Eukaryota</taxon>
        <taxon>Sar</taxon>
        <taxon>Stramenopiles</taxon>
        <taxon>Ochrophyta</taxon>
        <taxon>Bolidophyceae</taxon>
        <taxon>Parmales</taxon>
        <taxon>Triparmaceae</taxon>
        <taxon>Tetraparma</taxon>
    </lineage>
</organism>
<dbReference type="Proteomes" id="UP001165060">
    <property type="component" value="Unassembled WGS sequence"/>
</dbReference>